<organism evidence="2 3">
    <name type="scientific">Anatilimnocola aggregata</name>
    <dbReference type="NCBI Taxonomy" id="2528021"/>
    <lineage>
        <taxon>Bacteria</taxon>
        <taxon>Pseudomonadati</taxon>
        <taxon>Planctomycetota</taxon>
        <taxon>Planctomycetia</taxon>
        <taxon>Pirellulales</taxon>
        <taxon>Pirellulaceae</taxon>
        <taxon>Anatilimnocola</taxon>
    </lineage>
</organism>
<dbReference type="Proteomes" id="UP000315017">
    <property type="component" value="Chromosome"/>
</dbReference>
<dbReference type="Pfam" id="PF01521">
    <property type="entry name" value="Fe-S_biosyn"/>
    <property type="match status" value="1"/>
</dbReference>
<dbReference type="OrthoDB" id="9801228at2"/>
<name>A0A517YEI0_9BACT</name>
<accession>A0A517YEI0</accession>
<keyword evidence="3" id="KW-1185">Reference proteome</keyword>
<dbReference type="RefSeq" id="WP_145091283.1">
    <property type="nucleotide sequence ID" value="NZ_CP036274.1"/>
</dbReference>
<dbReference type="EMBL" id="CP036274">
    <property type="protein sequence ID" value="QDU28645.1"/>
    <property type="molecule type" value="Genomic_DNA"/>
</dbReference>
<proteinExistence type="predicted"/>
<dbReference type="InterPro" id="IPR035903">
    <property type="entry name" value="HesB-like_dom_sf"/>
</dbReference>
<dbReference type="PANTHER" id="PTHR43011">
    <property type="entry name" value="IRON-SULFUR CLUSTER ASSEMBLY 2 HOMOLOG, MITOCHONDRIAL"/>
    <property type="match status" value="1"/>
</dbReference>
<dbReference type="Gene3D" id="2.60.300.12">
    <property type="entry name" value="HesB-like domain"/>
    <property type="match status" value="1"/>
</dbReference>
<feature type="domain" description="Core" evidence="1">
    <location>
        <begin position="1"/>
        <end position="105"/>
    </location>
</feature>
<dbReference type="AlphaFoldDB" id="A0A517YEI0"/>
<dbReference type="GO" id="GO:0051537">
    <property type="term" value="F:2 iron, 2 sulfur cluster binding"/>
    <property type="evidence" value="ECO:0007669"/>
    <property type="project" value="TreeGrafter"/>
</dbReference>
<sequence length="110" mass="12240">MSITLTERAAKEVQNYKNSVQAPVEDFLRVRLMAGGCSGHSPKLDLDSKFDEKADSRYTFHGVDLVVDKKSELYLEDATIDFVEGFDQSGFKVDIPMAKKSCGCGSSYQF</sequence>
<dbReference type="PANTHER" id="PTHR43011:SF1">
    <property type="entry name" value="IRON-SULFUR CLUSTER ASSEMBLY 2 HOMOLOG, MITOCHONDRIAL"/>
    <property type="match status" value="1"/>
</dbReference>
<dbReference type="GO" id="GO:0005506">
    <property type="term" value="F:iron ion binding"/>
    <property type="evidence" value="ECO:0007669"/>
    <property type="project" value="TreeGrafter"/>
</dbReference>
<dbReference type="GO" id="GO:0016226">
    <property type="term" value="P:iron-sulfur cluster assembly"/>
    <property type="evidence" value="ECO:0007669"/>
    <property type="project" value="InterPro"/>
</dbReference>
<dbReference type="KEGG" id="aagg:ETAA8_37480"/>
<dbReference type="GO" id="GO:0051539">
    <property type="term" value="F:4 iron, 4 sulfur cluster binding"/>
    <property type="evidence" value="ECO:0007669"/>
    <property type="project" value="TreeGrafter"/>
</dbReference>
<dbReference type="NCBIfam" id="TIGR00049">
    <property type="entry name" value="iron-sulfur cluster assembly accessory protein"/>
    <property type="match status" value="1"/>
</dbReference>
<reference evidence="2 3" key="1">
    <citation type="submission" date="2019-02" db="EMBL/GenBank/DDBJ databases">
        <title>Deep-cultivation of Planctomycetes and their phenomic and genomic characterization uncovers novel biology.</title>
        <authorList>
            <person name="Wiegand S."/>
            <person name="Jogler M."/>
            <person name="Boedeker C."/>
            <person name="Pinto D."/>
            <person name="Vollmers J."/>
            <person name="Rivas-Marin E."/>
            <person name="Kohn T."/>
            <person name="Peeters S.H."/>
            <person name="Heuer A."/>
            <person name="Rast P."/>
            <person name="Oberbeckmann S."/>
            <person name="Bunk B."/>
            <person name="Jeske O."/>
            <person name="Meyerdierks A."/>
            <person name="Storesund J.E."/>
            <person name="Kallscheuer N."/>
            <person name="Luecker S."/>
            <person name="Lage O.M."/>
            <person name="Pohl T."/>
            <person name="Merkel B.J."/>
            <person name="Hornburger P."/>
            <person name="Mueller R.-W."/>
            <person name="Bruemmer F."/>
            <person name="Labrenz M."/>
            <person name="Spormann A.M."/>
            <person name="Op den Camp H."/>
            <person name="Overmann J."/>
            <person name="Amann R."/>
            <person name="Jetten M.S.M."/>
            <person name="Mascher T."/>
            <person name="Medema M.H."/>
            <person name="Devos D.P."/>
            <person name="Kaster A.-K."/>
            <person name="Ovreas L."/>
            <person name="Rohde M."/>
            <person name="Galperin M.Y."/>
            <person name="Jogler C."/>
        </authorList>
    </citation>
    <scope>NUCLEOTIDE SEQUENCE [LARGE SCALE GENOMIC DNA]</scope>
    <source>
        <strain evidence="2 3">ETA_A8</strain>
    </source>
</reference>
<evidence type="ECO:0000313" key="3">
    <source>
        <dbReference type="Proteomes" id="UP000315017"/>
    </source>
</evidence>
<evidence type="ECO:0000259" key="1">
    <source>
        <dbReference type="Pfam" id="PF01521"/>
    </source>
</evidence>
<dbReference type="SUPFAM" id="SSF89360">
    <property type="entry name" value="HesB-like domain"/>
    <property type="match status" value="1"/>
</dbReference>
<evidence type="ECO:0000313" key="2">
    <source>
        <dbReference type="EMBL" id="QDU28645.1"/>
    </source>
</evidence>
<gene>
    <name evidence="2" type="primary">erpA</name>
    <name evidence="2" type="ORF">ETAA8_37480</name>
</gene>
<dbReference type="InterPro" id="IPR016092">
    <property type="entry name" value="ATAP"/>
</dbReference>
<dbReference type="InterPro" id="IPR000361">
    <property type="entry name" value="ATAP_core_dom"/>
</dbReference>
<protein>
    <submittedName>
        <fullName evidence="2">Iron-sulfur cluster insertion protein ErpA</fullName>
    </submittedName>
</protein>